<dbReference type="GeneID" id="101861467"/>
<evidence type="ECO:0000256" key="8">
    <source>
        <dbReference type="ARBA" id="ARBA00029910"/>
    </source>
</evidence>
<feature type="coiled-coil region" evidence="10">
    <location>
        <begin position="1511"/>
        <end position="1541"/>
    </location>
</feature>
<dbReference type="InterPro" id="IPR045578">
    <property type="entry name" value="USP47_C"/>
</dbReference>
<feature type="domain" description="USP" evidence="12">
    <location>
        <begin position="158"/>
        <end position="534"/>
    </location>
</feature>
<evidence type="ECO:0000256" key="11">
    <source>
        <dbReference type="SAM" id="MobiDB-lite"/>
    </source>
</evidence>
<feature type="compositionally biased region" description="Polar residues" evidence="11">
    <location>
        <begin position="1198"/>
        <end position="1215"/>
    </location>
</feature>
<evidence type="ECO:0000256" key="4">
    <source>
        <dbReference type="ARBA" id="ARBA00022786"/>
    </source>
</evidence>
<sequence>MIESRSSVVAASPVDDDKVLCIIRDFVDSHGGQTGKQSLNLQASLSAQQAAQDIARSCGYKENTVSVHYEQQQGGSDDILLEEQDADVSLRNVCCSGAKRHNFTIHELEGVSPEKLGDAADRSGNVFSGKLSFPGNFSVDLPHSSSSSALIKSETGYLGLVNQAMTCYLNSLLQTLYMTPEFRNALYRWSFKGTSDEAVKSIPYQLQRLFLQLQTSKKRAVETTDLTRSFGWDSSEVWQQHDVQELCRVMFDALEQNWKNTVQANLINQLYQGKMKDYVKCLECGYESARVDAYLDIPLVIRPFGSTETHDTVEKAMNAFVQPETLDGSNQYFCEKCNKKCDAHKGLKFVSFPYLLTLQLKRFDFDYATMHRIKLNDRMTFPERLDLNPFVTADEDGLSPLTSGQVDSSDEGIDEGIEVETGCSAASSSSDSSSVSSEAAANNARNSFCSDYKGPYEYELFSIMIHSGSAAGGHYYAYVKAFKDGQWFSFNDQQVSEITLDDIRKTYGGSSGRGFYSSAYTSSTSAYMLMYRRIDRTQNAEFIEPEDFPESLKAELRQQKEKEEAERRQREIDKSTCKIKLYCFHPVDQRKMDVRLEIHKDKTLLEATEIARELLGLQTSVPLDCCRLVKYDEYQDSLEKSFEGEEETAVWELLGGVKANYTFDLLLETKKPEQVFLEYKPGGVTVKVHVVDIHRGVIQPPISVRAYHVQTVQEFKLILQQILGYPAANMRCVLERFHNELRPLSELQKTLKAEGFYKSHKLFVECSGDVKDSSVPYVQSQLCHLLDQYQHTIRITCTLPSRKSLEEYISSLKESPSKAGHSRLDVSSILPLYRHADSSQVDEGISENDSAFYSGGTNSKHSLSGVDPGSNFSISSSTTTETRYGVGASVSASEGVQAAFDTDQESGYFKSTTPRFTSDCEESQSSSGIGEEAGGSGGGGRQHSVVSLPHSSSHEHLTVDMVNLYSKFSSVGLHSSHSDPSIYHSCADNSDSSLQCLGSGPSSGSQEDTSTSAEFNFSCSGPDPEPVLSSPEDGYGFEEDNDEDEGVSIETALSSSTPLPPGGARRPDAVTRGLDLPPSGFSDNYNQFQFPAPSYDDSDDWDRELAKERTACGGTLHSFPSSSSLPQTTGAAEACDPGSEPQAGTEAAAARSETCVSNASAQAAPSTLTQSNTSDAAHPPPLPPPPPPPPPIPPQFLAGSSSLTPRAKSSAQQASVKHCEEEEEVLEVKRYFHAVISDSCETEDRILDVSVDKRITLGAFKRELEPYVGVMSNFFKVYRVYSNNQEFESVRLSDTLSFFEDGKFNIKLGRALQPGEHRVKVYRLCVNEAEPCKYLIETIFAKGMTVLQSKKIILEEVKEQCGLDIPLDRCRLRKKSWTNPGTVYLDSHMYENEIPIYPNWEIFLEVLEGPEELTDSSQLAVYVRHWRPSTHQIDPFQEVVLTHKSVEELKNKISAISNIPAENVEFSKGKGTFPCEVSVLEINNLEWNPHVTSLNMWPLYICDDGHVIYFRDNSEELVELSEEKKKEIQQKENKVSRQTHRISCSPRKERALKIYTDEDDQPSKTSLEVD</sequence>
<accession>A0ABM0K3M9</accession>
<evidence type="ECO:0000256" key="6">
    <source>
        <dbReference type="ARBA" id="ARBA00022807"/>
    </source>
</evidence>
<dbReference type="PROSITE" id="PS00972">
    <property type="entry name" value="USP_1"/>
    <property type="match status" value="1"/>
</dbReference>
<feature type="region of interest" description="Disordered" evidence="11">
    <location>
        <begin position="907"/>
        <end position="952"/>
    </location>
</feature>
<feature type="region of interest" description="Disordered" evidence="11">
    <location>
        <begin position="996"/>
        <end position="1216"/>
    </location>
</feature>
<dbReference type="RefSeq" id="XP_005108001.1">
    <property type="nucleotide sequence ID" value="XM_005107944.3"/>
</dbReference>
<evidence type="ECO:0000256" key="3">
    <source>
        <dbReference type="ARBA" id="ARBA00022670"/>
    </source>
</evidence>
<feature type="compositionally biased region" description="Pro residues" evidence="11">
    <location>
        <begin position="1178"/>
        <end position="1194"/>
    </location>
</feature>
<name>A0ABM0K3M9_APLCA</name>
<dbReference type="PANTHER" id="PTHR24006:SF702">
    <property type="entry name" value="UBIQUITIN CARBOXYL-TERMINAL HYDROLASE 47"/>
    <property type="match status" value="1"/>
</dbReference>
<evidence type="ECO:0000256" key="10">
    <source>
        <dbReference type="SAM" id="Coils"/>
    </source>
</evidence>
<feature type="compositionally biased region" description="Gly residues" evidence="11">
    <location>
        <begin position="931"/>
        <end position="941"/>
    </location>
</feature>
<dbReference type="PROSITE" id="PS00973">
    <property type="entry name" value="USP_2"/>
    <property type="match status" value="1"/>
</dbReference>
<dbReference type="PROSITE" id="PS50235">
    <property type="entry name" value="USP_3"/>
    <property type="match status" value="1"/>
</dbReference>
<dbReference type="InterPro" id="IPR028889">
    <property type="entry name" value="USP"/>
</dbReference>
<gene>
    <name evidence="14" type="primary">LOC101861467</name>
</gene>
<comment type="catalytic activity">
    <reaction evidence="1">
        <text>Thiol-dependent hydrolysis of ester, thioester, amide, peptide and isopeptide bonds formed by the C-terminal Gly of ubiquitin (a 76-residue protein attached to proteins as an intracellular targeting signal).</text>
        <dbReference type="EC" id="3.4.19.12"/>
    </reaction>
</comment>
<dbReference type="GO" id="GO:0016787">
    <property type="term" value="F:hydrolase activity"/>
    <property type="evidence" value="ECO:0007669"/>
    <property type="project" value="UniProtKB-KW"/>
</dbReference>
<keyword evidence="4" id="KW-0833">Ubl conjugation pathway</keyword>
<dbReference type="PANTHER" id="PTHR24006">
    <property type="entry name" value="UBIQUITIN CARBOXYL-TERMINAL HYDROLASE"/>
    <property type="match status" value="1"/>
</dbReference>
<evidence type="ECO:0000313" key="14">
    <source>
        <dbReference type="RefSeq" id="XP_005108001.1"/>
    </source>
</evidence>
<dbReference type="Gene3D" id="3.90.70.10">
    <property type="entry name" value="Cysteine proteinases"/>
    <property type="match status" value="1"/>
</dbReference>
<dbReference type="InterPro" id="IPR001394">
    <property type="entry name" value="Peptidase_C19_UCH"/>
</dbReference>
<evidence type="ECO:0000256" key="7">
    <source>
        <dbReference type="ARBA" id="ARBA00026136"/>
    </source>
</evidence>
<keyword evidence="5 14" id="KW-0378">Hydrolase</keyword>
<keyword evidence="6" id="KW-0788">Thiol protease</keyword>
<evidence type="ECO:0000256" key="1">
    <source>
        <dbReference type="ARBA" id="ARBA00000707"/>
    </source>
</evidence>
<dbReference type="SUPFAM" id="SSF54001">
    <property type="entry name" value="Cysteine proteinases"/>
    <property type="match status" value="1"/>
</dbReference>
<feature type="compositionally biased region" description="Polar residues" evidence="11">
    <location>
        <begin position="1118"/>
        <end position="1130"/>
    </location>
</feature>
<proteinExistence type="predicted"/>
<dbReference type="Pfam" id="PF00443">
    <property type="entry name" value="UCH"/>
    <property type="match status" value="1"/>
</dbReference>
<evidence type="ECO:0000313" key="13">
    <source>
        <dbReference type="Proteomes" id="UP000694888"/>
    </source>
</evidence>
<reference evidence="14" key="1">
    <citation type="submission" date="2025-08" db="UniProtKB">
        <authorList>
            <consortium name="RefSeq"/>
        </authorList>
    </citation>
    <scope>IDENTIFICATION</scope>
</reference>
<organism evidence="13 14">
    <name type="scientific">Aplysia californica</name>
    <name type="common">California sea hare</name>
    <dbReference type="NCBI Taxonomy" id="6500"/>
    <lineage>
        <taxon>Eukaryota</taxon>
        <taxon>Metazoa</taxon>
        <taxon>Spiralia</taxon>
        <taxon>Lophotrochozoa</taxon>
        <taxon>Mollusca</taxon>
        <taxon>Gastropoda</taxon>
        <taxon>Heterobranchia</taxon>
        <taxon>Euthyneura</taxon>
        <taxon>Tectipleura</taxon>
        <taxon>Aplysiida</taxon>
        <taxon>Aplysioidea</taxon>
        <taxon>Aplysiidae</taxon>
        <taxon>Aplysia</taxon>
    </lineage>
</organism>
<dbReference type="Proteomes" id="UP000694888">
    <property type="component" value="Unplaced"/>
</dbReference>
<feature type="compositionally biased region" description="Polar residues" evidence="11">
    <location>
        <begin position="1154"/>
        <end position="1175"/>
    </location>
</feature>
<keyword evidence="10" id="KW-0175">Coiled coil</keyword>
<evidence type="ECO:0000256" key="5">
    <source>
        <dbReference type="ARBA" id="ARBA00022801"/>
    </source>
</evidence>
<protein>
    <recommendedName>
        <fullName evidence="7">Ubiquitin carboxyl-terminal hydrolase 47</fullName>
        <ecNumber evidence="2">3.4.19.12</ecNumber>
    </recommendedName>
    <alternativeName>
        <fullName evidence="8">Ubiquitin thioesterase 47</fullName>
    </alternativeName>
    <alternativeName>
        <fullName evidence="9">Ubiquitin-specific-processing protease 47</fullName>
    </alternativeName>
</protein>
<dbReference type="InterPro" id="IPR038765">
    <property type="entry name" value="Papain-like_cys_pep_sf"/>
</dbReference>
<dbReference type="InterPro" id="IPR050164">
    <property type="entry name" value="Peptidase_C19"/>
</dbReference>
<dbReference type="Pfam" id="PF25985">
    <property type="entry name" value="Ubiquitin_USP47_N"/>
    <property type="match status" value="1"/>
</dbReference>
<keyword evidence="3" id="KW-0645">Protease</keyword>
<keyword evidence="13" id="KW-1185">Reference proteome</keyword>
<feature type="compositionally biased region" description="Acidic residues" evidence="11">
    <location>
        <begin position="1035"/>
        <end position="1047"/>
    </location>
</feature>
<evidence type="ECO:0000259" key="12">
    <source>
        <dbReference type="PROSITE" id="PS50235"/>
    </source>
</evidence>
<evidence type="ECO:0000256" key="9">
    <source>
        <dbReference type="ARBA" id="ARBA00032453"/>
    </source>
</evidence>
<dbReference type="Pfam" id="PF19718">
    <property type="entry name" value="USP47_C"/>
    <property type="match status" value="1"/>
</dbReference>
<feature type="compositionally biased region" description="Polar residues" evidence="11">
    <location>
        <begin position="996"/>
        <end position="1019"/>
    </location>
</feature>
<dbReference type="CDD" id="cd02659">
    <property type="entry name" value="peptidase_C19C"/>
    <property type="match status" value="1"/>
</dbReference>
<dbReference type="InterPro" id="IPR018200">
    <property type="entry name" value="USP_CS"/>
</dbReference>
<evidence type="ECO:0000256" key="2">
    <source>
        <dbReference type="ARBA" id="ARBA00012759"/>
    </source>
</evidence>
<dbReference type="EC" id="3.4.19.12" evidence="2"/>